<gene>
    <name evidence="1" type="ORF">BFP71_15515</name>
</gene>
<evidence type="ECO:0008006" key="3">
    <source>
        <dbReference type="Google" id="ProtNLM"/>
    </source>
</evidence>
<evidence type="ECO:0000313" key="2">
    <source>
        <dbReference type="Proteomes" id="UP000095552"/>
    </source>
</evidence>
<dbReference type="STRING" id="1563681.BFP71_15515"/>
<evidence type="ECO:0000313" key="1">
    <source>
        <dbReference type="EMBL" id="OEK04846.1"/>
    </source>
</evidence>
<keyword evidence="2" id="KW-1185">Reference proteome</keyword>
<dbReference type="EMBL" id="MDGQ01000005">
    <property type="protein sequence ID" value="OEK04846.1"/>
    <property type="molecule type" value="Genomic_DNA"/>
</dbReference>
<reference evidence="1 2" key="1">
    <citation type="submission" date="2016-08" db="EMBL/GenBank/DDBJ databases">
        <title>Draft genome of Fabibacter sp. strain SK-8.</title>
        <authorList>
            <person name="Wong S.-K."/>
            <person name="Hamasaki K."/>
            <person name="Yoshizawa S."/>
        </authorList>
    </citation>
    <scope>NUCLEOTIDE SEQUENCE [LARGE SCALE GENOMIC DNA]</scope>
    <source>
        <strain evidence="1 2">SK-8</strain>
    </source>
</reference>
<proteinExistence type="predicted"/>
<dbReference type="AlphaFoldDB" id="A0A1E5T0G1"/>
<name>A0A1E5T0G1_9BACT</name>
<accession>A0A1E5T0G1</accession>
<sequence length="161" mass="18357">MGQDTLFYRQDWGEFVKHDLFIGYNGSPTENSQLRDNYHSIELGIWRSKVLNYNHPASASVYFSQELGLATGDFIHGTKFGGQVTAMMYILGAEVTHHTDYDSHSVTFSPFMGIGAYSFRAIFAWRLRFTNKDFLPLSALNVNVSFKVFGIKSKKVRGYPY</sequence>
<comment type="caution">
    <text evidence="1">The sequence shown here is derived from an EMBL/GenBank/DDBJ whole genome shotgun (WGS) entry which is preliminary data.</text>
</comment>
<protein>
    <recommendedName>
        <fullName evidence="3">Outer membrane protein beta-barrel domain-containing protein</fullName>
    </recommendedName>
</protein>
<organism evidence="1 2">
    <name type="scientific">Roseivirga misakiensis</name>
    <dbReference type="NCBI Taxonomy" id="1563681"/>
    <lineage>
        <taxon>Bacteria</taxon>
        <taxon>Pseudomonadati</taxon>
        <taxon>Bacteroidota</taxon>
        <taxon>Cytophagia</taxon>
        <taxon>Cytophagales</taxon>
        <taxon>Roseivirgaceae</taxon>
        <taxon>Roseivirga</taxon>
    </lineage>
</organism>
<dbReference type="Proteomes" id="UP000095552">
    <property type="component" value="Unassembled WGS sequence"/>
</dbReference>